<evidence type="ECO:0000256" key="1">
    <source>
        <dbReference type="SAM" id="Coils"/>
    </source>
</evidence>
<gene>
    <name evidence="3" type="ORF">AGABI1DRAFT_124765</name>
</gene>
<accession>K5XGA2</accession>
<sequence>MTANDDHPLVRHIQSLNTALNTHHTHTTHTTTQSQSHLISILEHELSTLRATPLPQSTESTIKINQLSLALRTLNDKLDTTEHLLVERTRQLDHALSDVSTAKASMNAAYDVAARLHAQNQDLHTALRMEVEKSRMSERVIQDYADLVRKLEGRRSSIPTISNIPPNDEQLEKTRLQNQLSDCQYEVSVLQTRLEAQTQTNSDLISQVSQLQVDIDKHDRDDDTASKMVSRYMKFSQQSTNALQTTLTSLQHRHTTTLTSYTSQIHLLHHQIQTLTSLSDQLRYHLSKEHFGRRWETRMRLQLVRREERCVEGLKRWLRRSEERGEAGMMEMIQDAKIIIDQLDAPLHIDDHHQPISGSLARIIMMQSTIQDLLDRLKDEQERRLELEEWVGSRGFRNDQVENGVTLQDQDGVVLPLEPIIDLYGERIYPILEESRVKDEGVVEKEDDTASPPSITSHDTIVEVMVEQDVEKQTDTALDIPPPPPPPPPHPLLKSLHESRNRYTHIQNSFQNCHIALEHLKSHLTLPVHNNNLPFDALRIIVQRLDDYTEDVRVELEIRVLDEDVLGRGYETLLMCSLSPSGGGGGEEGKWNEEEEEEVLDFVNGTDPSIVKAMKGFEDKVRDLEEDVGVMKKVVYRSIDDDEDDDEEEQTMKKKISTTDDTLSTETLVATPPTSRWMTSWISPIPSPSQQGSSSILRRTVSSLGLSPSSSHKGVMHAKMSTGEVIQHLQLKTPMPELVTTYEHSGFVEKEEWDTFSRLGSSVTAVTSRTRSSFAIGMGVVGGDRGPRGKGRGMLGSAMMMGDMGRRRVVSTSVVTNTSTTGGMEISKKMGVPGEVGEDVD</sequence>
<proteinExistence type="predicted"/>
<name>K5XGA2_AGABU</name>
<reference evidence="4" key="1">
    <citation type="journal article" date="2012" name="Proc. Natl. Acad. Sci. U.S.A.">
        <title>Genome sequence of the button mushroom Agaricus bisporus reveals mechanisms governing adaptation to a humic-rich ecological niche.</title>
        <authorList>
            <person name="Morin E."/>
            <person name="Kohler A."/>
            <person name="Baker A.R."/>
            <person name="Foulongne-Oriol M."/>
            <person name="Lombard V."/>
            <person name="Nagy L.G."/>
            <person name="Ohm R.A."/>
            <person name="Patyshakuliyeva A."/>
            <person name="Brun A."/>
            <person name="Aerts A.L."/>
            <person name="Bailey A.M."/>
            <person name="Billette C."/>
            <person name="Coutinho P.M."/>
            <person name="Deakin G."/>
            <person name="Doddapaneni H."/>
            <person name="Floudas D."/>
            <person name="Grimwood J."/>
            <person name="Hilden K."/>
            <person name="Kuees U."/>
            <person name="LaButti K.M."/>
            <person name="Lapidus A."/>
            <person name="Lindquist E.A."/>
            <person name="Lucas S.M."/>
            <person name="Murat C."/>
            <person name="Riley R.W."/>
            <person name="Salamov A.A."/>
            <person name="Schmutz J."/>
            <person name="Subramanian V."/>
            <person name="Woesten H.A.B."/>
            <person name="Xu J."/>
            <person name="Eastwood D.C."/>
            <person name="Foster G.D."/>
            <person name="Sonnenberg A.S."/>
            <person name="Cullen D."/>
            <person name="de Vries R.P."/>
            <person name="Lundell T."/>
            <person name="Hibbett D.S."/>
            <person name="Henrissat B."/>
            <person name="Burton K.S."/>
            <person name="Kerrigan R.W."/>
            <person name="Challen M.P."/>
            <person name="Grigoriev I.V."/>
            <person name="Martin F."/>
        </authorList>
    </citation>
    <scope>NUCLEOTIDE SEQUENCE [LARGE SCALE GENOMIC DNA]</scope>
    <source>
        <strain evidence="4">JB137-S8 / ATCC MYA-4627 / FGSC 10392</strain>
    </source>
</reference>
<dbReference type="Proteomes" id="UP000008493">
    <property type="component" value="Unassembled WGS sequence"/>
</dbReference>
<keyword evidence="1" id="KW-0175">Coiled coil</keyword>
<dbReference type="eggNOG" id="ENOG502S00B">
    <property type="taxonomic scope" value="Eukaryota"/>
</dbReference>
<dbReference type="OrthoDB" id="2592022at2759"/>
<dbReference type="OMA" id="QHEAHAT"/>
<evidence type="ECO:0000313" key="3">
    <source>
        <dbReference type="EMBL" id="EKM82282.1"/>
    </source>
</evidence>
<dbReference type="AlphaFoldDB" id="K5XGA2"/>
<protein>
    <submittedName>
        <fullName evidence="3">Uncharacterized protein</fullName>
    </submittedName>
</protein>
<evidence type="ECO:0000313" key="4">
    <source>
        <dbReference type="Proteomes" id="UP000008493"/>
    </source>
</evidence>
<evidence type="ECO:0000256" key="2">
    <source>
        <dbReference type="SAM" id="MobiDB-lite"/>
    </source>
</evidence>
<dbReference type="RefSeq" id="XP_007326340.1">
    <property type="nucleotide sequence ID" value="XM_007326278.1"/>
</dbReference>
<organism evidence="3 4">
    <name type="scientific">Agaricus bisporus var. burnettii (strain JB137-S8 / ATCC MYA-4627 / FGSC 10392)</name>
    <name type="common">White button mushroom</name>
    <dbReference type="NCBI Taxonomy" id="597362"/>
    <lineage>
        <taxon>Eukaryota</taxon>
        <taxon>Fungi</taxon>
        <taxon>Dikarya</taxon>
        <taxon>Basidiomycota</taxon>
        <taxon>Agaricomycotina</taxon>
        <taxon>Agaricomycetes</taxon>
        <taxon>Agaricomycetidae</taxon>
        <taxon>Agaricales</taxon>
        <taxon>Agaricineae</taxon>
        <taxon>Agaricaceae</taxon>
        <taxon>Agaricus</taxon>
    </lineage>
</organism>
<dbReference type="HOGENOM" id="CLU_003988_0_0_1"/>
<dbReference type="GeneID" id="18826198"/>
<feature type="coiled-coil region" evidence="1">
    <location>
        <begin position="363"/>
        <end position="390"/>
    </location>
</feature>
<dbReference type="InParanoid" id="K5XGA2"/>
<keyword evidence="4" id="KW-1185">Reference proteome</keyword>
<feature type="region of interest" description="Disordered" evidence="2">
    <location>
        <begin position="816"/>
        <end position="841"/>
    </location>
</feature>
<dbReference type="KEGG" id="abp:AGABI1DRAFT124765"/>
<feature type="region of interest" description="Disordered" evidence="2">
    <location>
        <begin position="640"/>
        <end position="665"/>
    </location>
</feature>
<dbReference type="EMBL" id="JH971386">
    <property type="protein sequence ID" value="EKM82282.1"/>
    <property type="molecule type" value="Genomic_DNA"/>
</dbReference>
<feature type="compositionally biased region" description="Acidic residues" evidence="2">
    <location>
        <begin position="640"/>
        <end position="649"/>
    </location>
</feature>